<feature type="domain" description="Glycosyltransferase subfamily 4-like N-terminal" evidence="3">
    <location>
        <begin position="24"/>
        <end position="227"/>
    </location>
</feature>
<dbReference type="InterPro" id="IPR028098">
    <property type="entry name" value="Glyco_trans_4-like_N"/>
</dbReference>
<gene>
    <name evidence="4" type="ORF">BCF74_12141</name>
</gene>
<comment type="caution">
    <text evidence="4">The sequence shown here is derived from an EMBL/GenBank/DDBJ whole genome shotgun (WGS) entry which is preliminary data.</text>
</comment>
<dbReference type="OrthoDB" id="9794575at2"/>
<evidence type="ECO:0000256" key="1">
    <source>
        <dbReference type="ARBA" id="ARBA00022676"/>
    </source>
</evidence>
<keyword evidence="2 4" id="KW-0808">Transferase</keyword>
<protein>
    <submittedName>
        <fullName evidence="4">Glycosyltransferase involved in cell wall biosynthesis</fullName>
    </submittedName>
</protein>
<dbReference type="RefSeq" id="WP_106298270.1">
    <property type="nucleotide sequence ID" value="NZ_PVTI01000021.1"/>
</dbReference>
<dbReference type="Gene3D" id="3.40.50.2000">
    <property type="entry name" value="Glycogen Phosphorylase B"/>
    <property type="match status" value="2"/>
</dbReference>
<evidence type="ECO:0000256" key="2">
    <source>
        <dbReference type="ARBA" id="ARBA00022679"/>
    </source>
</evidence>
<dbReference type="SUPFAM" id="SSF53756">
    <property type="entry name" value="UDP-Glycosyltransferase/glycogen phosphorylase"/>
    <property type="match status" value="1"/>
</dbReference>
<organism evidence="4 5">
    <name type="scientific">Knoellia remsis</name>
    <dbReference type="NCBI Taxonomy" id="407159"/>
    <lineage>
        <taxon>Bacteria</taxon>
        <taxon>Bacillati</taxon>
        <taxon>Actinomycetota</taxon>
        <taxon>Actinomycetes</taxon>
        <taxon>Micrococcales</taxon>
        <taxon>Intrasporangiaceae</taxon>
        <taxon>Knoellia</taxon>
    </lineage>
</organism>
<evidence type="ECO:0000259" key="3">
    <source>
        <dbReference type="Pfam" id="PF13579"/>
    </source>
</evidence>
<keyword evidence="5" id="KW-1185">Reference proteome</keyword>
<proteinExistence type="predicted"/>
<dbReference type="Proteomes" id="UP000237822">
    <property type="component" value="Unassembled WGS sequence"/>
</dbReference>
<evidence type="ECO:0000313" key="5">
    <source>
        <dbReference type="Proteomes" id="UP000237822"/>
    </source>
</evidence>
<reference evidence="4 5" key="1">
    <citation type="submission" date="2018-03" db="EMBL/GenBank/DDBJ databases">
        <title>Genomic Encyclopedia of Archaeal and Bacterial Type Strains, Phase II (KMG-II): from individual species to whole genera.</title>
        <authorList>
            <person name="Goeker M."/>
        </authorList>
    </citation>
    <scope>NUCLEOTIDE SEQUENCE [LARGE SCALE GENOMIC DNA]</scope>
    <source>
        <strain evidence="4 5">ATCC BAA-1496</strain>
    </source>
</reference>
<accession>A0A2T0UD97</accession>
<dbReference type="AlphaFoldDB" id="A0A2T0UD97"/>
<dbReference type="GO" id="GO:0016740">
    <property type="term" value="F:transferase activity"/>
    <property type="evidence" value="ECO:0007669"/>
    <property type="project" value="UniProtKB-KW"/>
</dbReference>
<keyword evidence="1" id="KW-0328">Glycosyltransferase</keyword>
<dbReference type="EMBL" id="PVTI01000021">
    <property type="protein sequence ID" value="PRY55864.1"/>
    <property type="molecule type" value="Genomic_DNA"/>
</dbReference>
<sequence>MSAPHLLYLAWGFPPAAKSCTYRLLATANLFRRQGWDVTVVTLTEEAWRREHGLDLSLSALVDPEIEVVRLPLLREDLETDIRTYPKERAQHPLSWLRRHRKEDEESFPEPVFGRWHDELVARVRELHEARPADLVLATAAPYTFFAPALDLHRRTGVPFVLDYRDAWAIDILRDVPAFTPDSRRGRIEAELMDSMHEAWFVNTPIRDAYAELYPARADDLHVVRNGSDLDGFSRPEPRTPDPDAGLTFGYLGTITFGADLTRAVCEGWRLARRHDPVLARSRLEFRGHVGAGAARGSNAHARIIDEFEEDGVSLSGPVPKARTPEVYAAWDALVLCLVGGKYVTSGKVYDYVATGLPVVSAHAPDHAAVEILRDYPLWVPNADLTPEALAEAFRAGAARVLEATPDERADAAAYARRFERTAQIEPAVSRLTAEFTGASA</sequence>
<evidence type="ECO:0000313" key="4">
    <source>
        <dbReference type="EMBL" id="PRY55864.1"/>
    </source>
</evidence>
<name>A0A2T0UD97_9MICO</name>
<dbReference type="Pfam" id="PF13579">
    <property type="entry name" value="Glyco_trans_4_4"/>
    <property type="match status" value="1"/>
</dbReference>